<evidence type="ECO:0000313" key="10">
    <source>
        <dbReference type="Proteomes" id="UP000033930"/>
    </source>
</evidence>
<dbReference type="GO" id="GO:0003676">
    <property type="term" value="F:nucleic acid binding"/>
    <property type="evidence" value="ECO:0007669"/>
    <property type="project" value="InterPro"/>
</dbReference>
<dbReference type="InterPro" id="IPR004610">
    <property type="entry name" value="RecJ"/>
</dbReference>
<sequence length="563" mass="62297">MKYNWNIQLKKGDDLIGQLLANRSIGEHEQEAFFHPKWDDDIHDPFLFKQMQSAVDRTMLALQQSETIVVHGDYDADGICGSTLIMDVLEYLAKVMSVELNASAFLPHRERDGYGVALHTVDSFIKDNIDLLITVDCGIANSLELDHAHDFAIDVIICDHHQLAPDLPSHAIIIHPLAPGEIYPNKKLCGTGVAFKFACALLINARRLGIDVQDGYEKWLLDLVAIATVTDVVPLLGENRVLETFGLKVLNRTRRPGLLNIIQNSNVKIGKIGTEDIGFRIGPRLNAAGRLREAQTAFNALNAKDLEAASAYSTELEMLNRERQRLSNTAYEEARLQLVDIPNAFVHVVYSEAWTPGIVGLVAGKIAYEFNAATFALTKSGDQYLGSGRSARGLHLVEAMRSCGDIFIKAGGHPEACGLTLESMEMVNLFREKVNEYAKKLLGATDSAQELNIEAELMIEQVNFALYDIVQKFEPFGTGNPTPIFCVKDVVVSSVAALGNEGKHLKLKLESRSDDVECIGFGFGKLASQIKIGSKIDLAFKLRINEWQNQRRLQAEIVDVVIK</sequence>
<dbReference type="Gene3D" id="3.90.1640.30">
    <property type="match status" value="1"/>
</dbReference>
<feature type="domain" description="RecJ OB" evidence="8">
    <location>
        <begin position="453"/>
        <end position="559"/>
    </location>
</feature>
<dbReference type="PANTHER" id="PTHR30255:SF2">
    <property type="entry name" value="SINGLE-STRANDED-DNA-SPECIFIC EXONUCLEASE RECJ"/>
    <property type="match status" value="1"/>
</dbReference>
<keyword evidence="5" id="KW-0269">Exonuclease</keyword>
<accession>A0A0G0VHB2</accession>
<evidence type="ECO:0000259" key="6">
    <source>
        <dbReference type="Pfam" id="PF01368"/>
    </source>
</evidence>
<reference evidence="9 10" key="1">
    <citation type="journal article" date="2015" name="Nature">
        <title>rRNA introns, odd ribosomes, and small enigmatic genomes across a large radiation of phyla.</title>
        <authorList>
            <person name="Brown C.T."/>
            <person name="Hug L.A."/>
            <person name="Thomas B.C."/>
            <person name="Sharon I."/>
            <person name="Castelle C.J."/>
            <person name="Singh A."/>
            <person name="Wilkins M.J."/>
            <person name="Williams K.H."/>
            <person name="Banfield J.F."/>
        </authorList>
    </citation>
    <scope>NUCLEOTIDE SEQUENCE [LARGE SCALE GENOMIC DNA]</scope>
</reference>
<dbReference type="Pfam" id="PF02272">
    <property type="entry name" value="DHHA1"/>
    <property type="match status" value="1"/>
</dbReference>
<evidence type="ECO:0000256" key="1">
    <source>
        <dbReference type="ARBA" id="ARBA00005915"/>
    </source>
</evidence>
<dbReference type="SUPFAM" id="SSF64182">
    <property type="entry name" value="DHH phosphoesterases"/>
    <property type="match status" value="1"/>
</dbReference>
<evidence type="ECO:0000259" key="7">
    <source>
        <dbReference type="Pfam" id="PF02272"/>
    </source>
</evidence>
<keyword evidence="4" id="KW-0378">Hydrolase</keyword>
<dbReference type="Pfam" id="PF01368">
    <property type="entry name" value="DHH"/>
    <property type="match status" value="1"/>
</dbReference>
<protein>
    <recommendedName>
        <fullName evidence="2">Single-stranded-DNA-specific exonuclease RecJ</fullName>
    </recommendedName>
</protein>
<evidence type="ECO:0000256" key="4">
    <source>
        <dbReference type="ARBA" id="ARBA00022801"/>
    </source>
</evidence>
<gene>
    <name evidence="9" type="ORF">UU50_C0011G0015</name>
</gene>
<proteinExistence type="inferred from homology"/>
<evidence type="ECO:0000313" key="9">
    <source>
        <dbReference type="EMBL" id="KKR99036.1"/>
    </source>
</evidence>
<comment type="caution">
    <text evidence="9">The sequence shown here is derived from an EMBL/GenBank/DDBJ whole genome shotgun (WGS) entry which is preliminary data.</text>
</comment>
<dbReference type="AlphaFoldDB" id="A0A0G0VHB2"/>
<dbReference type="EMBL" id="LCAW01000011">
    <property type="protein sequence ID" value="KKR99036.1"/>
    <property type="molecule type" value="Genomic_DNA"/>
</dbReference>
<dbReference type="PATRIC" id="fig|1618983.3.peg.526"/>
<dbReference type="Proteomes" id="UP000033930">
    <property type="component" value="Unassembled WGS sequence"/>
</dbReference>
<dbReference type="InterPro" id="IPR001667">
    <property type="entry name" value="DDH_dom"/>
</dbReference>
<dbReference type="GO" id="GO:0008409">
    <property type="term" value="F:5'-3' exonuclease activity"/>
    <property type="evidence" value="ECO:0007669"/>
    <property type="project" value="InterPro"/>
</dbReference>
<feature type="domain" description="DDH" evidence="6">
    <location>
        <begin position="68"/>
        <end position="228"/>
    </location>
</feature>
<dbReference type="GO" id="GO:0006281">
    <property type="term" value="P:DNA repair"/>
    <property type="evidence" value="ECO:0007669"/>
    <property type="project" value="InterPro"/>
</dbReference>
<keyword evidence="3" id="KW-0540">Nuclease</keyword>
<dbReference type="Pfam" id="PF17768">
    <property type="entry name" value="RecJ_OB"/>
    <property type="match status" value="1"/>
</dbReference>
<dbReference type="PANTHER" id="PTHR30255">
    <property type="entry name" value="SINGLE-STRANDED-DNA-SPECIFIC EXONUCLEASE RECJ"/>
    <property type="match status" value="1"/>
</dbReference>
<dbReference type="InterPro" id="IPR051673">
    <property type="entry name" value="SSDNA_exonuclease_RecJ"/>
</dbReference>
<comment type="similarity">
    <text evidence="1">Belongs to the RecJ family.</text>
</comment>
<dbReference type="GO" id="GO:0006310">
    <property type="term" value="P:DNA recombination"/>
    <property type="evidence" value="ECO:0007669"/>
    <property type="project" value="InterPro"/>
</dbReference>
<dbReference type="Gene3D" id="2.40.50.460">
    <property type="match status" value="1"/>
</dbReference>
<dbReference type="InterPro" id="IPR003156">
    <property type="entry name" value="DHHA1_dom"/>
</dbReference>
<evidence type="ECO:0000256" key="2">
    <source>
        <dbReference type="ARBA" id="ARBA00019841"/>
    </source>
</evidence>
<dbReference type="InterPro" id="IPR041122">
    <property type="entry name" value="RecJ_OB"/>
</dbReference>
<evidence type="ECO:0000256" key="3">
    <source>
        <dbReference type="ARBA" id="ARBA00022722"/>
    </source>
</evidence>
<evidence type="ECO:0000256" key="5">
    <source>
        <dbReference type="ARBA" id="ARBA00022839"/>
    </source>
</evidence>
<dbReference type="InterPro" id="IPR038763">
    <property type="entry name" value="DHH_sf"/>
</dbReference>
<name>A0A0G0VHB2_9BACT</name>
<evidence type="ECO:0000259" key="8">
    <source>
        <dbReference type="Pfam" id="PF17768"/>
    </source>
</evidence>
<dbReference type="NCBIfam" id="TIGR00644">
    <property type="entry name" value="recJ"/>
    <property type="match status" value="1"/>
</dbReference>
<organism evidence="9 10">
    <name type="scientific">Candidatus Uhrbacteria bacterium GW2011_GWC1_41_20</name>
    <dbReference type="NCBI Taxonomy" id="1618983"/>
    <lineage>
        <taxon>Bacteria</taxon>
        <taxon>Candidatus Uhriibacteriota</taxon>
    </lineage>
</organism>
<feature type="domain" description="DHHA1" evidence="7">
    <location>
        <begin position="346"/>
        <end position="440"/>
    </location>
</feature>